<dbReference type="Pfam" id="PF01520">
    <property type="entry name" value="Amidase_3"/>
    <property type="match status" value="1"/>
</dbReference>
<evidence type="ECO:0000259" key="5">
    <source>
        <dbReference type="SMART" id="SM00646"/>
    </source>
</evidence>
<keyword evidence="4" id="KW-0812">Transmembrane</keyword>
<dbReference type="EMBL" id="CP036532">
    <property type="protein sequence ID" value="QBK30634.1"/>
    <property type="molecule type" value="Genomic_DNA"/>
</dbReference>
<dbReference type="InterPro" id="IPR002508">
    <property type="entry name" value="MurNAc-LAA_cat"/>
</dbReference>
<evidence type="ECO:0000313" key="6">
    <source>
        <dbReference type="EMBL" id="QBK30634.1"/>
    </source>
</evidence>
<dbReference type="Gene3D" id="3.40.630.40">
    <property type="entry name" value="Zn-dependent exopeptidases"/>
    <property type="match status" value="1"/>
</dbReference>
<feature type="domain" description="MurNAc-LAA" evidence="5">
    <location>
        <begin position="307"/>
        <end position="461"/>
    </location>
</feature>
<sequence>MTAWKKSAAAFRRCLDADQYRADSRLVCATGKMRLTMDAYGCGHGVGRLRDGRLMERPDQCGPGSPAGAMRRLAALLCAALVSLALSTMAALAAFDAPVAIDVRAAGDDEASRLIISFDRPVSVDHKLLGHPYRLVLDFERIGYGFDPDALSFNGLVSTMRYGDMSEDASRIIFELDKPFEVVELSTGSADGLYRLIIDVRRADQETFQAAMLDTMATSSIVARSTKSDRLGAIPLATSTGDGPFTIVLDAGHGGIDSGAVGVGGTREKDVVLKFARQMRAELEEVPGVRVVMTREDDIFIPLDERVRFARQHSADLFVSLHADSVRQSYVRGATVYTISDRASDSVAAEIAESENLSDSIAGIVREDERSPVTDILVDLARQETLGFSVQFARLAVSHISRTSRIINNPHRFAGFRVLRAPDVPSVLVELGYLSNREDEKLLNRPEWRAALAEELAAAVTEFAELSGRRLVAGTDAPAE</sequence>
<accession>A0A4P6V1S1</accession>
<gene>
    <name evidence="6" type="ORF">E0E05_08505</name>
</gene>
<keyword evidence="4" id="KW-0472">Membrane</keyword>
<evidence type="ECO:0000256" key="2">
    <source>
        <dbReference type="ARBA" id="ARBA00011901"/>
    </source>
</evidence>
<evidence type="ECO:0000256" key="1">
    <source>
        <dbReference type="ARBA" id="ARBA00001561"/>
    </source>
</evidence>
<dbReference type="KEGG" id="rpod:E0E05_08505"/>
<organism evidence="6 7">
    <name type="scientific">Roseitalea porphyridii</name>
    <dbReference type="NCBI Taxonomy" id="1852022"/>
    <lineage>
        <taxon>Bacteria</taxon>
        <taxon>Pseudomonadati</taxon>
        <taxon>Pseudomonadota</taxon>
        <taxon>Alphaproteobacteria</taxon>
        <taxon>Hyphomicrobiales</taxon>
        <taxon>Ahrensiaceae</taxon>
        <taxon>Roseitalea</taxon>
    </lineage>
</organism>
<dbReference type="AlphaFoldDB" id="A0A4P6V1S1"/>
<dbReference type="PANTHER" id="PTHR30404">
    <property type="entry name" value="N-ACETYLMURAMOYL-L-ALANINE AMIDASE"/>
    <property type="match status" value="1"/>
</dbReference>
<keyword evidence="4" id="KW-1133">Transmembrane helix</keyword>
<dbReference type="GO" id="GO:0009253">
    <property type="term" value="P:peptidoglycan catabolic process"/>
    <property type="evidence" value="ECO:0007669"/>
    <property type="project" value="InterPro"/>
</dbReference>
<dbReference type="InterPro" id="IPR021731">
    <property type="entry name" value="AMIN_dom"/>
</dbReference>
<evidence type="ECO:0000313" key="7">
    <source>
        <dbReference type="Proteomes" id="UP000293719"/>
    </source>
</evidence>
<dbReference type="Gene3D" id="2.60.40.3500">
    <property type="match status" value="1"/>
</dbReference>
<keyword evidence="7" id="KW-1185">Reference proteome</keyword>
<name>A0A4P6V1S1_9HYPH</name>
<evidence type="ECO:0000256" key="3">
    <source>
        <dbReference type="ARBA" id="ARBA00022801"/>
    </source>
</evidence>
<dbReference type="Pfam" id="PF11741">
    <property type="entry name" value="AMIN"/>
    <property type="match status" value="1"/>
</dbReference>
<dbReference type="SUPFAM" id="SSF53187">
    <property type="entry name" value="Zn-dependent exopeptidases"/>
    <property type="match status" value="1"/>
</dbReference>
<proteinExistence type="predicted"/>
<reference evidence="6 7" key="1">
    <citation type="journal article" date="2017" name="Int. J. Syst. Evol. Microbiol.">
        <title>Roseitalea porphyridii gen. nov., sp. nov., isolated from a red alga, and reclassification of Hoeflea suaedae Chung et al. 2013 as Pseudohoeflea suaedae gen. nov., comb. nov.</title>
        <authorList>
            <person name="Hyeon J.W."/>
            <person name="Jeong S.E."/>
            <person name="Baek K."/>
            <person name="Jeon C.O."/>
        </authorList>
    </citation>
    <scope>NUCLEOTIDE SEQUENCE [LARGE SCALE GENOMIC DNA]</scope>
    <source>
        <strain evidence="6 7">MA7-20</strain>
    </source>
</reference>
<dbReference type="GO" id="GO:0030288">
    <property type="term" value="C:outer membrane-bounded periplasmic space"/>
    <property type="evidence" value="ECO:0007669"/>
    <property type="project" value="TreeGrafter"/>
</dbReference>
<dbReference type="EC" id="3.5.1.28" evidence="2"/>
<dbReference type="SMART" id="SM00646">
    <property type="entry name" value="Ami_3"/>
    <property type="match status" value="1"/>
</dbReference>
<dbReference type="Proteomes" id="UP000293719">
    <property type="component" value="Chromosome"/>
</dbReference>
<feature type="transmembrane region" description="Helical" evidence="4">
    <location>
        <begin position="73"/>
        <end position="95"/>
    </location>
</feature>
<keyword evidence="3" id="KW-0378">Hydrolase</keyword>
<comment type="catalytic activity">
    <reaction evidence="1">
        <text>Hydrolyzes the link between N-acetylmuramoyl residues and L-amino acid residues in certain cell-wall glycopeptides.</text>
        <dbReference type="EC" id="3.5.1.28"/>
    </reaction>
</comment>
<dbReference type="GO" id="GO:0008745">
    <property type="term" value="F:N-acetylmuramoyl-L-alanine amidase activity"/>
    <property type="evidence" value="ECO:0007669"/>
    <property type="project" value="UniProtKB-EC"/>
</dbReference>
<protein>
    <recommendedName>
        <fullName evidence="2">N-acetylmuramoyl-L-alanine amidase</fullName>
        <ecNumber evidence="2">3.5.1.28</ecNumber>
    </recommendedName>
</protein>
<evidence type="ECO:0000256" key="4">
    <source>
        <dbReference type="SAM" id="Phobius"/>
    </source>
</evidence>
<dbReference type="CDD" id="cd02696">
    <property type="entry name" value="MurNAc-LAA"/>
    <property type="match status" value="1"/>
</dbReference>
<dbReference type="PANTHER" id="PTHR30404:SF0">
    <property type="entry name" value="N-ACETYLMURAMOYL-L-ALANINE AMIDASE AMIC"/>
    <property type="match status" value="1"/>
</dbReference>
<dbReference type="InterPro" id="IPR050695">
    <property type="entry name" value="N-acetylmuramoyl_amidase_3"/>
</dbReference>